<name>A0A9W8E737_9FUNG</name>
<feature type="non-terminal residue" evidence="1">
    <location>
        <position position="268"/>
    </location>
</feature>
<accession>A0A9W8E737</accession>
<comment type="caution">
    <text evidence="1">The sequence shown here is derived from an EMBL/GenBank/DDBJ whole genome shotgun (WGS) entry which is preliminary data.</text>
</comment>
<keyword evidence="2" id="KW-1185">Reference proteome</keyword>
<sequence length="268" mass="30171">MDDEFTRISSLHVLDYPNTNSLTLYQRLQTLGSSVTHIAGVYRHVGYTVRKQNMELAKSGKYPFPSNTRLSGLASGTYQRGSSSLNRTLSQKSPGIPLATATSFTGIVIQTQPTGRVEQPNRPVVVLQFAPRELKLKNIVVPKNAEVFDLNLPEWFPGRPLAARDLGVGRSQFSEILSNLMANEAKLRQEATVAKIPKRNELTEKLRSARRKYNSKINTEVYHHTLLQRYTNNSFRTAPSLIKLVSNGSLILIVYCKKDDDITYYEVI</sequence>
<organism evidence="1 2">
    <name type="scientific">Dispira parvispora</name>
    <dbReference type="NCBI Taxonomy" id="1520584"/>
    <lineage>
        <taxon>Eukaryota</taxon>
        <taxon>Fungi</taxon>
        <taxon>Fungi incertae sedis</taxon>
        <taxon>Zoopagomycota</taxon>
        <taxon>Kickxellomycotina</taxon>
        <taxon>Dimargaritomycetes</taxon>
        <taxon>Dimargaritales</taxon>
        <taxon>Dimargaritaceae</taxon>
        <taxon>Dispira</taxon>
    </lineage>
</organism>
<evidence type="ECO:0000313" key="2">
    <source>
        <dbReference type="Proteomes" id="UP001150925"/>
    </source>
</evidence>
<dbReference type="AlphaFoldDB" id="A0A9W8E737"/>
<protein>
    <submittedName>
        <fullName evidence="1">Uncharacterized protein</fullName>
    </submittedName>
</protein>
<evidence type="ECO:0000313" key="1">
    <source>
        <dbReference type="EMBL" id="KAJ1966056.1"/>
    </source>
</evidence>
<dbReference type="Proteomes" id="UP001150925">
    <property type="component" value="Unassembled WGS sequence"/>
</dbReference>
<proteinExistence type="predicted"/>
<reference evidence="1" key="1">
    <citation type="submission" date="2022-07" db="EMBL/GenBank/DDBJ databases">
        <title>Phylogenomic reconstructions and comparative analyses of Kickxellomycotina fungi.</title>
        <authorList>
            <person name="Reynolds N.K."/>
            <person name="Stajich J.E."/>
            <person name="Barry K."/>
            <person name="Grigoriev I.V."/>
            <person name="Crous P."/>
            <person name="Smith M.E."/>
        </authorList>
    </citation>
    <scope>NUCLEOTIDE SEQUENCE</scope>
    <source>
        <strain evidence="1">RSA 1196</strain>
    </source>
</reference>
<dbReference type="EMBL" id="JANBPY010000544">
    <property type="protein sequence ID" value="KAJ1966056.1"/>
    <property type="molecule type" value="Genomic_DNA"/>
</dbReference>
<gene>
    <name evidence="1" type="ORF">IWQ62_002520</name>
</gene>